<dbReference type="EMBL" id="OMOQ01000002">
    <property type="protein sequence ID" value="SPH23320.1"/>
    <property type="molecule type" value="Genomic_DNA"/>
</dbReference>
<dbReference type="AlphaFoldDB" id="A0A2R8BJ50"/>
<dbReference type="Gene3D" id="3.40.50.2000">
    <property type="entry name" value="Glycogen Phosphorylase B"/>
    <property type="match status" value="1"/>
</dbReference>
<dbReference type="Pfam" id="PF04101">
    <property type="entry name" value="Glyco_tran_28_C"/>
    <property type="match status" value="1"/>
</dbReference>
<sequence>MILIEAGECSERAFDAKLLLAAQLAGRGHRVVLDERSLPERLDRHQKYDSVRFLAELDPTAISRVVVIGAENLASETAAGLRSTKIGPETRVTAIGRFADRQSAIAARAKIAYATGREPELLDLEEIQGSPLVPGAISPLAAAPAPAGAASNVPQLFLFLPQEALDEPQTLQILGAMDQIPSYRLNLILPGKGKEQIRASRFSGLLVHSYSELPPAGFAALADIAAFFGDRVPGERMAAFALDLMRSGKVVIDCTVGAGFAAAGAPAVRGPEDPMALAAYVEHTVLVNRGEIGRQARQSPWLARRGIEVLERALDLPSNVDESGGNTPSDPRRIFVPTNGVGLGHAQRCTLVASELKQPERCFFAAFPSCLGLILDKGFDCLPLVAKSPHHPEDHANDLLTYLRLHRCARAGDQLIFDGGYVFDSIYRIILEMGLDAVWIRRGLWQAGQSVRAPMERERIFSRVILPGEAFEELNSVPFFDPRKHAVGPVVQHAPAPGKTERTERRRALAERFGVEFNRLVVTMLGGGVAADRSVQMQALAAMMAARPDCLHLIVLWPGAAVPLGVQGWPNTRVVQTKAALALCQIADAVVSAAGYNSFHELLYHGIPTIFVPQMASFMDDQERRAQAAADRGLAEVVLAHELLLLERKVAELLDNGRAEAMGAALAAAVLPERGNALAAQLIELRREGR</sequence>
<dbReference type="EC" id="2.4.1.227" evidence="2"/>
<evidence type="ECO:0000259" key="1">
    <source>
        <dbReference type="Pfam" id="PF04101"/>
    </source>
</evidence>
<gene>
    <name evidence="2" type="primary">murG_2</name>
    <name evidence="2" type="ORF">DEA8626_02384</name>
</gene>
<dbReference type="RefSeq" id="WP_108853443.1">
    <property type="nucleotide sequence ID" value="NZ_OMOQ01000002.1"/>
</dbReference>
<dbReference type="GO" id="GO:0016758">
    <property type="term" value="F:hexosyltransferase activity"/>
    <property type="evidence" value="ECO:0007669"/>
    <property type="project" value="InterPro"/>
</dbReference>
<dbReference type="OrthoDB" id="8549922at2"/>
<reference evidence="2 3" key="1">
    <citation type="submission" date="2018-03" db="EMBL/GenBank/DDBJ databases">
        <authorList>
            <person name="Keele B.F."/>
        </authorList>
    </citation>
    <scope>NUCLEOTIDE SEQUENCE [LARGE SCALE GENOMIC DNA]</scope>
    <source>
        <strain evidence="2 3">CECT 8626</strain>
    </source>
</reference>
<keyword evidence="3" id="KW-1185">Reference proteome</keyword>
<evidence type="ECO:0000313" key="2">
    <source>
        <dbReference type="EMBL" id="SPH23320.1"/>
    </source>
</evidence>
<protein>
    <submittedName>
        <fullName evidence="2">UDP-N-acetylglucosamine--N-acetylmuramyl-(Pentapeptide) pyrophosphoryl-undecaprenol N-acetylglucosamine transferase</fullName>
        <ecNumber evidence="2">2.4.1.227</ecNumber>
    </submittedName>
</protein>
<organism evidence="2 3">
    <name type="scientific">Albidovulum aquaemixtae</name>
    <dbReference type="NCBI Taxonomy" id="1542388"/>
    <lineage>
        <taxon>Bacteria</taxon>
        <taxon>Pseudomonadati</taxon>
        <taxon>Pseudomonadota</taxon>
        <taxon>Alphaproteobacteria</taxon>
        <taxon>Rhodobacterales</taxon>
        <taxon>Paracoccaceae</taxon>
        <taxon>Albidovulum</taxon>
    </lineage>
</organism>
<dbReference type="SUPFAM" id="SSF53756">
    <property type="entry name" value="UDP-Glycosyltransferase/glycogen phosphorylase"/>
    <property type="match status" value="1"/>
</dbReference>
<evidence type="ECO:0000313" key="3">
    <source>
        <dbReference type="Proteomes" id="UP000244924"/>
    </source>
</evidence>
<dbReference type="Proteomes" id="UP000244924">
    <property type="component" value="Unassembled WGS sequence"/>
</dbReference>
<dbReference type="InterPro" id="IPR007235">
    <property type="entry name" value="Glyco_trans_28_C"/>
</dbReference>
<name>A0A2R8BJ50_9RHOB</name>
<keyword evidence="2" id="KW-0328">Glycosyltransferase</keyword>
<accession>A0A2R8BJ50</accession>
<proteinExistence type="predicted"/>
<keyword evidence="2" id="KW-0808">Transferase</keyword>
<dbReference type="PANTHER" id="PTHR21015">
    <property type="entry name" value="UDP-N-ACETYLGLUCOSAMINE--N-ACETYLMURAMYL-(PENTAPEPTIDE) PYROPHOSPHORYL-UNDECAPRENOL N-ACETYLGLUCOSAMINE TRANSFERASE 1"/>
    <property type="match status" value="1"/>
</dbReference>
<feature type="domain" description="Glycosyl transferase family 28 C-terminal" evidence="1">
    <location>
        <begin position="583"/>
        <end position="664"/>
    </location>
</feature>
<dbReference type="PANTHER" id="PTHR21015:SF22">
    <property type="entry name" value="GLYCOSYLTRANSFERASE"/>
    <property type="match status" value="1"/>
</dbReference>